<dbReference type="AlphaFoldDB" id="A0A5P9CGP1"/>
<keyword evidence="2" id="KW-1185">Reference proteome</keyword>
<evidence type="ECO:0008006" key="3">
    <source>
        <dbReference type="Google" id="ProtNLM"/>
    </source>
</evidence>
<organism evidence="1 2">
    <name type="scientific">Vibrio aquimaris</name>
    <dbReference type="NCBI Taxonomy" id="2587862"/>
    <lineage>
        <taxon>Bacteria</taxon>
        <taxon>Pseudomonadati</taxon>
        <taxon>Pseudomonadota</taxon>
        <taxon>Gammaproteobacteria</taxon>
        <taxon>Vibrionales</taxon>
        <taxon>Vibrionaceae</taxon>
        <taxon>Vibrio</taxon>
    </lineage>
</organism>
<sequence length="304" mass="35358">MLDLNSYFIYRIDGKWNNKYHQVTGILYHHDYNSEFTRPIIPHEQTNPTRVKALENLSLSNYPPSFWITDSNDFPLGMINQWFDQADNKFVIPTNDGMLHTISKLEKCYQSNWIKKALEKLPSFLIADGHHRYEVIRRNHTHASLPVFLISASQASFEFNEIYCQLRSKSDIDNVVNNTVKSWLTPCRLDDADFHIYFNEKQWGYKHKETYKENINDFTLIYEKLQKVSEVSSIKTSPEASKGFKDCLLIKVIHSDVSDVIGQALLGRKMPIKSTCFRHKPDEKILHHITSAYSHNLVSEGASL</sequence>
<protein>
    <recommendedName>
        <fullName evidence="3">DUF1015 domain-containing protein</fullName>
    </recommendedName>
</protein>
<dbReference type="InterPro" id="IPR008323">
    <property type="entry name" value="UCP033563"/>
</dbReference>
<proteinExistence type="predicted"/>
<dbReference type="Pfam" id="PF06245">
    <property type="entry name" value="DUF1015"/>
    <property type="match status" value="1"/>
</dbReference>
<dbReference type="Proteomes" id="UP000326936">
    <property type="component" value="Chromosome"/>
</dbReference>
<dbReference type="PANTHER" id="PTHR36454:SF1">
    <property type="entry name" value="DUF1015 DOMAIN-CONTAINING PROTEIN"/>
    <property type="match status" value="1"/>
</dbReference>
<dbReference type="KEGG" id="vaq:FIV01_01925"/>
<evidence type="ECO:0000313" key="1">
    <source>
        <dbReference type="EMBL" id="QFT25201.1"/>
    </source>
</evidence>
<reference evidence="1 2" key="1">
    <citation type="submission" date="2019-10" db="EMBL/GenBank/DDBJ databases">
        <title>Complete genome sequence of Vibrio sp. strain THAF100, isolated from non-filtered water from the water column of tank 6 of a marine aquarium containing stony-coral fragments. Water maintained at 26 degree C.</title>
        <authorList>
            <person name="Ruckert C."/>
            <person name="Franco A."/>
            <person name="Kalinowski J."/>
            <person name="Glaeser S."/>
        </authorList>
    </citation>
    <scope>NUCLEOTIDE SEQUENCE [LARGE SCALE GENOMIC DNA]</scope>
    <source>
        <strain evidence="1 2">THAF100</strain>
    </source>
</reference>
<name>A0A5P9CGP1_9VIBR</name>
<dbReference type="OrthoDB" id="6305301at2"/>
<dbReference type="RefSeq" id="WP_152429485.1">
    <property type="nucleotide sequence ID" value="NZ_CBCSDK010000017.1"/>
</dbReference>
<accession>A0A5P9CGP1</accession>
<gene>
    <name evidence="1" type="ORF">FIV01_01925</name>
</gene>
<dbReference type="EMBL" id="CP045350">
    <property type="protein sequence ID" value="QFT25201.1"/>
    <property type="molecule type" value="Genomic_DNA"/>
</dbReference>
<evidence type="ECO:0000313" key="2">
    <source>
        <dbReference type="Proteomes" id="UP000326936"/>
    </source>
</evidence>
<dbReference type="PANTHER" id="PTHR36454">
    <property type="entry name" value="LMO2823 PROTEIN"/>
    <property type="match status" value="1"/>
</dbReference>